<sequence>MSLKTRKNPSSGQAPRPDPTNLSPTRFTPSTLDGSVRSQRFRYTDFENICTYLESAEHYDGLFGHGAKLAKPTAFNLFADAMNELNPSLQITGRGLCHRLASYKQTYLNAKNHQDQAADDKALDEGDGITSLQDYWIKSALALNEWIGFLARQPILEVEHPLPLNSSISVTKWVSHQTIIYLAMGPSPFSSAEHEEPLPSGPLQSTATTPSPSKAKQPAKKKGAQGKAGAKSKGGTYQITRAQKAKLKRDHRQGIRDMMDDQDSLPERATRRKTPKSAQASPKEDGGKHFVRANFENICTYLENAQHFTDLFGNGAKTTVSAGKVSKVKAFEVFAVWMNQLNPGLLLNGRQLQQRFTSYKAKYSAAKHREDGTGGGVEEKDGDKSLAEVMEDMCPCFARLDAIFREKANITPMFEFDHLLIDTTIEEDLSDASSEEILFEGWEPTQSQAPVPLAQSISPSDPAAAPNSQIDLDQLCPPLPDLTDLLAGSANNLAPAPPSPARGPAPPLPASAPATMLNPPLPAGPGSPMPQMLMVRQLSRGSRGGAPDPNARGTNAPDPKSKMSLASSFAQANERKFDILENQIATKTRRWEEAEARAERDRAREDQKEAREATMMQQRLNLEEARMQRQEAQEAQQIAAALAQEQRLRNDKKAMVNDMLQAGNSAAEIAALVRVVFG</sequence>
<feature type="region of interest" description="Disordered" evidence="1">
    <location>
        <begin position="190"/>
        <end position="289"/>
    </location>
</feature>
<dbReference type="OrthoDB" id="2507256at2759"/>
<dbReference type="PANTHER" id="PTHR33246:SF51">
    <property type="entry name" value="MYB_SANT-LIKE DOMAIN-CONTAINING PROTEIN"/>
    <property type="match status" value="1"/>
</dbReference>
<reference evidence="2 3" key="1">
    <citation type="submission" date="2017-12" db="EMBL/GenBank/DDBJ databases">
        <title>Gene loss provides genomic basis for host adaptation in cereal stripe rust fungi.</title>
        <authorList>
            <person name="Xia C."/>
        </authorList>
    </citation>
    <scope>NUCLEOTIDE SEQUENCE [LARGE SCALE GENOMIC DNA]</scope>
    <source>
        <strain evidence="2 3">93TX-2</strain>
    </source>
</reference>
<keyword evidence="3" id="KW-1185">Reference proteome</keyword>
<dbReference type="Proteomes" id="UP000238274">
    <property type="component" value="Unassembled WGS sequence"/>
</dbReference>
<evidence type="ECO:0000313" key="3">
    <source>
        <dbReference type="Proteomes" id="UP000238274"/>
    </source>
</evidence>
<feature type="compositionally biased region" description="Basic and acidic residues" evidence="1">
    <location>
        <begin position="252"/>
        <end position="269"/>
    </location>
</feature>
<gene>
    <name evidence="2" type="ORF">PSHT_14448</name>
</gene>
<reference evidence="3" key="2">
    <citation type="journal article" date="2018" name="BMC Genomics">
        <title>Genomic insights into host adaptation between the wheat stripe rust pathogen (Puccinia striiformis f. sp. tritici) and the barley stripe rust pathogen (Puccinia striiformis f. sp. hordei).</title>
        <authorList>
            <person name="Xia C."/>
            <person name="Wang M."/>
            <person name="Yin C."/>
            <person name="Cornejo O.E."/>
            <person name="Hulbert S.H."/>
            <person name="Chen X."/>
        </authorList>
    </citation>
    <scope>NUCLEOTIDE SEQUENCE [LARGE SCALE GENOMIC DNA]</scope>
    <source>
        <strain evidence="3">93TX-2</strain>
    </source>
</reference>
<evidence type="ECO:0000256" key="1">
    <source>
        <dbReference type="SAM" id="MobiDB-lite"/>
    </source>
</evidence>
<feature type="compositionally biased region" description="Pro residues" evidence="1">
    <location>
        <begin position="495"/>
        <end position="510"/>
    </location>
</feature>
<dbReference type="AlphaFoldDB" id="A0A2S4UK35"/>
<dbReference type="VEuPathDB" id="FungiDB:PSHT_14448"/>
<feature type="compositionally biased region" description="Low complexity" evidence="1">
    <location>
        <begin position="471"/>
        <end position="494"/>
    </location>
</feature>
<accession>A0A2S4UK35</accession>
<evidence type="ECO:0000313" key="2">
    <source>
        <dbReference type="EMBL" id="POV97678.1"/>
    </source>
</evidence>
<dbReference type="VEuPathDB" id="FungiDB:PSTT_00563"/>
<feature type="compositionally biased region" description="Polar residues" evidence="1">
    <location>
        <begin position="446"/>
        <end position="459"/>
    </location>
</feature>
<feature type="region of interest" description="Disordered" evidence="1">
    <location>
        <begin position="446"/>
        <end position="566"/>
    </location>
</feature>
<dbReference type="EMBL" id="PKSM01000324">
    <property type="protein sequence ID" value="POV97678.1"/>
    <property type="molecule type" value="Genomic_DNA"/>
</dbReference>
<feature type="region of interest" description="Disordered" evidence="1">
    <location>
        <begin position="591"/>
        <end position="610"/>
    </location>
</feature>
<feature type="compositionally biased region" description="Polar residues" evidence="1">
    <location>
        <begin position="20"/>
        <end position="33"/>
    </location>
</feature>
<comment type="caution">
    <text evidence="2">The sequence shown here is derived from an EMBL/GenBank/DDBJ whole genome shotgun (WGS) entry which is preliminary data.</text>
</comment>
<organism evidence="2 3">
    <name type="scientific">Puccinia striiformis</name>
    <dbReference type="NCBI Taxonomy" id="27350"/>
    <lineage>
        <taxon>Eukaryota</taxon>
        <taxon>Fungi</taxon>
        <taxon>Dikarya</taxon>
        <taxon>Basidiomycota</taxon>
        <taxon>Pucciniomycotina</taxon>
        <taxon>Pucciniomycetes</taxon>
        <taxon>Pucciniales</taxon>
        <taxon>Pucciniaceae</taxon>
        <taxon>Puccinia</taxon>
    </lineage>
</organism>
<dbReference type="PANTHER" id="PTHR33246">
    <property type="entry name" value="CCHC-TYPE DOMAIN-CONTAINING PROTEIN"/>
    <property type="match status" value="1"/>
</dbReference>
<feature type="region of interest" description="Disordered" evidence="1">
    <location>
        <begin position="1"/>
        <end position="33"/>
    </location>
</feature>
<feature type="compositionally biased region" description="Pro residues" evidence="1">
    <location>
        <begin position="519"/>
        <end position="528"/>
    </location>
</feature>
<protein>
    <submittedName>
        <fullName evidence="2">Uncharacterized protein</fullName>
    </submittedName>
</protein>
<feature type="compositionally biased region" description="Low complexity" evidence="1">
    <location>
        <begin position="225"/>
        <end position="235"/>
    </location>
</feature>
<name>A0A2S4UK35_9BASI</name>
<reference evidence="3" key="3">
    <citation type="journal article" date="2018" name="Mol. Plant Microbe Interact.">
        <title>Genome sequence resources for the wheat stripe rust pathogen (Puccinia striiformis f. sp. tritici) and the barley stripe rust pathogen (Puccinia striiformis f. sp. hordei).</title>
        <authorList>
            <person name="Xia C."/>
            <person name="Wang M."/>
            <person name="Yin C."/>
            <person name="Cornejo O.E."/>
            <person name="Hulbert S.H."/>
            <person name="Chen X."/>
        </authorList>
    </citation>
    <scope>NUCLEOTIDE SEQUENCE [LARGE SCALE GENOMIC DNA]</scope>
    <source>
        <strain evidence="3">93TX-2</strain>
    </source>
</reference>
<proteinExistence type="predicted"/>